<sequence length="365" mass="38745">MPEAGSQRRRTQSRRIAALILCLSLVLGAISAPIRAEAQASGDLPGWRAALASGSDRLALFTFGRLGPDVPRAAIAELSARTGGAHRAGEGFQIIARRVSAQPILSYSRNFNGGLANENITLGGIDFAVDPADRAKSGVVVGASVLGGVIGSYAGGSILRVSGLVRTEALPAEDLRRNRLALSVCAEHFVGGWTWLDACGGVGVLDRNYGDTLRQQNASVGLTQIAHMGGLDQQVGASLTLTDQGYGRQQGILARWLAAVPSVGAVGIDAHANRRFDGELTRLRQINLSLARPLFDRDVVFEFEAARDGGISFFGDKRTDDTLILSVEAAVTDKFSVEAAIGRRNSSIDLYDESLFSLNVELTDW</sequence>
<evidence type="ECO:0000313" key="2">
    <source>
        <dbReference type="Proteomes" id="UP001203945"/>
    </source>
</evidence>
<name>A0ABT1MU73_9RHOB</name>
<proteinExistence type="predicted"/>
<reference evidence="1 2" key="1">
    <citation type="submission" date="2022-03" db="EMBL/GenBank/DDBJ databases">
        <authorList>
            <person name="He Y."/>
        </authorList>
    </citation>
    <scope>NUCLEOTIDE SEQUENCE [LARGE SCALE GENOMIC DNA]</scope>
    <source>
        <strain evidence="1 2">TK19116</strain>
    </source>
</reference>
<comment type="caution">
    <text evidence="1">The sequence shown here is derived from an EMBL/GenBank/DDBJ whole genome shotgun (WGS) entry which is preliminary data.</text>
</comment>
<evidence type="ECO:0000313" key="1">
    <source>
        <dbReference type="EMBL" id="MCQ0971679.1"/>
    </source>
</evidence>
<accession>A0ABT1MU73</accession>
<dbReference type="EMBL" id="JAKZEU010000005">
    <property type="protein sequence ID" value="MCQ0971679.1"/>
    <property type="molecule type" value="Genomic_DNA"/>
</dbReference>
<organism evidence="1 2">
    <name type="scientific">Paracoccus albicereus</name>
    <dbReference type="NCBI Taxonomy" id="2922394"/>
    <lineage>
        <taxon>Bacteria</taxon>
        <taxon>Pseudomonadati</taxon>
        <taxon>Pseudomonadota</taxon>
        <taxon>Alphaproteobacteria</taxon>
        <taxon>Rhodobacterales</taxon>
        <taxon>Paracoccaceae</taxon>
        <taxon>Paracoccus</taxon>
    </lineage>
</organism>
<dbReference type="RefSeq" id="WP_255330681.1">
    <property type="nucleotide sequence ID" value="NZ_JAKZEU010000005.1"/>
</dbReference>
<protein>
    <recommendedName>
        <fullName evidence="3">Autotransporter outer membrane beta-barrel domain-containing protein</fullName>
    </recommendedName>
</protein>
<dbReference type="Proteomes" id="UP001203945">
    <property type="component" value="Unassembled WGS sequence"/>
</dbReference>
<evidence type="ECO:0008006" key="3">
    <source>
        <dbReference type="Google" id="ProtNLM"/>
    </source>
</evidence>
<gene>
    <name evidence="1" type="ORF">MLD63_14745</name>
</gene>
<keyword evidence="2" id="KW-1185">Reference proteome</keyword>